<evidence type="ECO:0000313" key="2">
    <source>
        <dbReference type="EMBL" id="TRY54022.1"/>
    </source>
</evidence>
<keyword evidence="3" id="KW-1185">Reference proteome</keyword>
<dbReference type="OrthoDB" id="273070at2759"/>
<feature type="compositionally biased region" description="Low complexity" evidence="1">
    <location>
        <begin position="119"/>
        <end position="136"/>
    </location>
</feature>
<sequence length="146" mass="15746">MEGRSDGLAEDALMTRCERRMGSIRTLGCFFYSFEVCSEEELAPGRHFPEISRSRAPEEHTQGGNNSFGGGYLDFSLDLGLTVSSSAPLLFSFSQLSSTLAIVDSDSQSSRSEGQPQASLSDHFSSSSSLALQEVSGPGPLRRLEL</sequence>
<accession>A0A553MLG0</accession>
<comment type="caution">
    <text evidence="2">The sequence shown here is derived from an EMBL/GenBank/DDBJ whole genome shotgun (WGS) entry which is preliminary data.</text>
</comment>
<feature type="region of interest" description="Disordered" evidence="1">
    <location>
        <begin position="104"/>
        <end position="146"/>
    </location>
</feature>
<feature type="region of interest" description="Disordered" evidence="1">
    <location>
        <begin position="48"/>
        <end position="67"/>
    </location>
</feature>
<reference evidence="2 3" key="1">
    <citation type="journal article" date="2019" name="Sci. Data">
        <title>Hybrid genome assembly and annotation of Danionella translucida.</title>
        <authorList>
            <person name="Kadobianskyi M."/>
            <person name="Schulze L."/>
            <person name="Schuelke M."/>
            <person name="Judkewitz B."/>
        </authorList>
    </citation>
    <scope>NUCLEOTIDE SEQUENCE [LARGE SCALE GENOMIC DNA]</scope>
    <source>
        <strain evidence="2 3">Bolton</strain>
    </source>
</reference>
<feature type="compositionally biased region" description="Basic and acidic residues" evidence="1">
    <location>
        <begin position="48"/>
        <end position="61"/>
    </location>
</feature>
<feature type="compositionally biased region" description="Polar residues" evidence="1">
    <location>
        <begin position="105"/>
        <end position="118"/>
    </location>
</feature>
<evidence type="ECO:0000256" key="1">
    <source>
        <dbReference type="SAM" id="MobiDB-lite"/>
    </source>
</evidence>
<gene>
    <name evidence="2" type="ORF">DNTS_003501</name>
</gene>
<dbReference type="EMBL" id="SRMA01027388">
    <property type="protein sequence ID" value="TRY54022.1"/>
    <property type="molecule type" value="Genomic_DNA"/>
</dbReference>
<dbReference type="AlphaFoldDB" id="A0A553MLG0"/>
<protein>
    <submittedName>
        <fullName evidence="2">Uncharacterized protein</fullName>
    </submittedName>
</protein>
<name>A0A553MLG0_9TELE</name>
<proteinExistence type="predicted"/>
<dbReference type="Proteomes" id="UP000316079">
    <property type="component" value="Unassembled WGS sequence"/>
</dbReference>
<organism evidence="2 3">
    <name type="scientific">Danionella cerebrum</name>
    <dbReference type="NCBI Taxonomy" id="2873325"/>
    <lineage>
        <taxon>Eukaryota</taxon>
        <taxon>Metazoa</taxon>
        <taxon>Chordata</taxon>
        <taxon>Craniata</taxon>
        <taxon>Vertebrata</taxon>
        <taxon>Euteleostomi</taxon>
        <taxon>Actinopterygii</taxon>
        <taxon>Neopterygii</taxon>
        <taxon>Teleostei</taxon>
        <taxon>Ostariophysi</taxon>
        <taxon>Cypriniformes</taxon>
        <taxon>Danionidae</taxon>
        <taxon>Danioninae</taxon>
        <taxon>Danionella</taxon>
    </lineage>
</organism>
<evidence type="ECO:0000313" key="3">
    <source>
        <dbReference type="Proteomes" id="UP000316079"/>
    </source>
</evidence>